<dbReference type="RefSeq" id="WP_220204750.1">
    <property type="nucleotide sequence ID" value="NZ_BNJK01000001.1"/>
</dbReference>
<keyword evidence="9" id="KW-1185">Reference proteome</keyword>
<feature type="transmembrane region" description="Helical" evidence="7">
    <location>
        <begin position="485"/>
        <end position="506"/>
    </location>
</feature>
<reference evidence="8" key="1">
    <citation type="submission" date="2020-10" db="EMBL/GenBank/DDBJ databases">
        <title>Taxonomic study of unclassified bacteria belonging to the class Ktedonobacteria.</title>
        <authorList>
            <person name="Yabe S."/>
            <person name="Wang C.M."/>
            <person name="Zheng Y."/>
            <person name="Sakai Y."/>
            <person name="Cavaletti L."/>
            <person name="Monciardini P."/>
            <person name="Donadio S."/>
        </authorList>
    </citation>
    <scope>NUCLEOTIDE SEQUENCE</scope>
    <source>
        <strain evidence="8">ID150040</strain>
    </source>
</reference>
<feature type="region of interest" description="Disordered" evidence="6">
    <location>
        <begin position="514"/>
        <end position="536"/>
    </location>
</feature>
<dbReference type="PANTHER" id="PTHR39087">
    <property type="entry name" value="UPF0104 MEMBRANE PROTEIN MJ1595"/>
    <property type="match status" value="1"/>
</dbReference>
<comment type="subcellular location">
    <subcellularLocation>
        <location evidence="1">Cell membrane</location>
        <topology evidence="1">Multi-pass membrane protein</topology>
    </subcellularLocation>
</comment>
<name>A0A8J3IG52_9CHLR</name>
<protein>
    <recommendedName>
        <fullName evidence="10">Flippase-like domain-containing protein</fullName>
    </recommendedName>
</protein>
<organism evidence="8 9">
    <name type="scientific">Reticulibacter mediterranei</name>
    <dbReference type="NCBI Taxonomy" id="2778369"/>
    <lineage>
        <taxon>Bacteria</taxon>
        <taxon>Bacillati</taxon>
        <taxon>Chloroflexota</taxon>
        <taxon>Ktedonobacteria</taxon>
        <taxon>Ktedonobacterales</taxon>
        <taxon>Reticulibacteraceae</taxon>
        <taxon>Reticulibacter</taxon>
    </lineage>
</organism>
<dbReference type="AlphaFoldDB" id="A0A8J3IG52"/>
<evidence type="ECO:0000256" key="7">
    <source>
        <dbReference type="SAM" id="Phobius"/>
    </source>
</evidence>
<feature type="transmembrane region" description="Helical" evidence="7">
    <location>
        <begin position="183"/>
        <end position="201"/>
    </location>
</feature>
<evidence type="ECO:0000313" key="9">
    <source>
        <dbReference type="Proteomes" id="UP000597444"/>
    </source>
</evidence>
<dbReference type="GO" id="GO:0005886">
    <property type="term" value="C:plasma membrane"/>
    <property type="evidence" value="ECO:0007669"/>
    <property type="project" value="UniProtKB-SubCell"/>
</dbReference>
<keyword evidence="3 7" id="KW-0812">Transmembrane</keyword>
<evidence type="ECO:0000256" key="2">
    <source>
        <dbReference type="ARBA" id="ARBA00022475"/>
    </source>
</evidence>
<keyword evidence="2" id="KW-1003">Cell membrane</keyword>
<keyword evidence="5 7" id="KW-0472">Membrane</keyword>
<gene>
    <name evidence="8" type="ORF">KSF_040340</name>
</gene>
<dbReference type="NCBIfam" id="TIGR00374">
    <property type="entry name" value="flippase-like domain"/>
    <property type="match status" value="1"/>
</dbReference>
<feature type="transmembrane region" description="Helical" evidence="7">
    <location>
        <begin position="303"/>
        <end position="320"/>
    </location>
</feature>
<evidence type="ECO:0000256" key="1">
    <source>
        <dbReference type="ARBA" id="ARBA00004651"/>
    </source>
</evidence>
<evidence type="ECO:0000313" key="8">
    <source>
        <dbReference type="EMBL" id="GHO93986.1"/>
    </source>
</evidence>
<evidence type="ECO:0000256" key="3">
    <source>
        <dbReference type="ARBA" id="ARBA00022692"/>
    </source>
</evidence>
<dbReference type="PANTHER" id="PTHR39087:SF2">
    <property type="entry name" value="UPF0104 MEMBRANE PROTEIN MJ1595"/>
    <property type="match status" value="1"/>
</dbReference>
<feature type="region of interest" description="Disordered" evidence="6">
    <location>
        <begin position="1"/>
        <end position="24"/>
    </location>
</feature>
<feature type="transmembrane region" description="Helical" evidence="7">
    <location>
        <begin position="326"/>
        <end position="351"/>
    </location>
</feature>
<evidence type="ECO:0000256" key="5">
    <source>
        <dbReference type="ARBA" id="ARBA00023136"/>
    </source>
</evidence>
<dbReference type="InterPro" id="IPR022791">
    <property type="entry name" value="L-PG_synthase/AglD"/>
</dbReference>
<comment type="caution">
    <text evidence="8">The sequence shown here is derived from an EMBL/GenBank/DDBJ whole genome shotgun (WGS) entry which is preliminary data.</text>
</comment>
<proteinExistence type="predicted"/>
<feature type="transmembrane region" description="Helical" evidence="7">
    <location>
        <begin position="221"/>
        <end position="239"/>
    </location>
</feature>
<evidence type="ECO:0000256" key="4">
    <source>
        <dbReference type="ARBA" id="ARBA00022989"/>
    </source>
</evidence>
<dbReference type="Proteomes" id="UP000597444">
    <property type="component" value="Unassembled WGS sequence"/>
</dbReference>
<evidence type="ECO:0008006" key="10">
    <source>
        <dbReference type="Google" id="ProtNLM"/>
    </source>
</evidence>
<accession>A0A8J3IG52</accession>
<dbReference type="Pfam" id="PF03706">
    <property type="entry name" value="LPG_synthase_TM"/>
    <property type="match status" value="1"/>
</dbReference>
<evidence type="ECO:0000256" key="6">
    <source>
        <dbReference type="SAM" id="MobiDB-lite"/>
    </source>
</evidence>
<feature type="transmembrane region" description="Helical" evidence="7">
    <location>
        <begin position="396"/>
        <end position="420"/>
    </location>
</feature>
<dbReference type="EMBL" id="BNJK01000001">
    <property type="protein sequence ID" value="GHO93986.1"/>
    <property type="molecule type" value="Genomic_DNA"/>
</dbReference>
<sequence length="536" mass="57982">MHLEDKSPKTIPYTPRPPSSPSGLFKHPHQFLFDDYAGAQDTGDDLELEMHALDFTAQPTLKIPRVHSPISLDNLSSYEDLDDQLVPDLDTHRMSPVELMQISGLLQAVRIPQTPHPDEVTVAGATTTIAADEWEQGIKEFTGSLRAVRPEDQTANDGTASSSTTGTAVPAWKAFLGKPAVKVILGGLIGIGMLVLTFRFIDIPKAAAQLQLHLGTPHGLLMGSLAAFFFMAAFSIRGTRWSFFLRPIQKVSPIKTVQIYWIGIFVNVLLPVQGGELTKSIMLKRVTGLPVSQSLPTVAMDKALDLMPALIIMAVVPFIPGIHMNLVLWGVLALISSILIGVIFVVALTAWNRGKAVAFIKFMCRLLPAKIGTKIEGFAMGFVDSLLAAASRPKTFIPAVLLTCLAVTCDGLFAMFSFWAVGLDTINFGMSIFGYTFFNMFTILPTPPGQVGWNELIGGLVFGDLLGFDKTLAVNMFVFSHPLTALIMATMAFINLSLLGIKFSALTSGSSEEKAKSEPAASKEVVEPPEAVTITH</sequence>
<keyword evidence="4 7" id="KW-1133">Transmembrane helix</keyword>
<feature type="transmembrane region" description="Helical" evidence="7">
    <location>
        <begin position="426"/>
        <end position="444"/>
    </location>
</feature>